<sequence>MTDLSHWNFAARFTAREAAALILGYEPDDAWKPNAGVSHRLSVVYERMRHDFDEVVRNCRRMREARKPGNFDIPAFLSAGLLISESLYAELKRPITAAQDNFMPIRHVEFAKFDTQVFKRKAIQIWVRNNKMDSAYDFSSPAERDLTRTEAAQAIEIDPADLPDELHAANIAFRAVTNGHGDPEATFKNRLMQYLRANFDFSDEAVQRIATVANPDKSAGRRKRAA</sequence>
<keyword evidence="2" id="KW-1185">Reference proteome</keyword>
<dbReference type="Proteomes" id="UP001228044">
    <property type="component" value="Unassembled WGS sequence"/>
</dbReference>
<comment type="caution">
    <text evidence="1">The sequence shown here is derived from an EMBL/GenBank/DDBJ whole genome shotgun (WGS) entry which is preliminary data.</text>
</comment>
<protein>
    <submittedName>
        <fullName evidence="1">Uncharacterized protein</fullName>
    </submittedName>
</protein>
<reference evidence="1 2" key="1">
    <citation type="submission" date="2023-06" db="EMBL/GenBank/DDBJ databases">
        <title>Pelomonas sp. PFR6 16S ribosomal RNA gene Genome sequencing and assembly.</title>
        <authorList>
            <person name="Woo H."/>
        </authorList>
    </citation>
    <scope>NUCLEOTIDE SEQUENCE [LARGE SCALE GENOMIC DNA]</scope>
    <source>
        <strain evidence="1 2">PFR6</strain>
    </source>
</reference>
<gene>
    <name evidence="1" type="ORF">QWJ38_08945</name>
</gene>
<dbReference type="EMBL" id="JAUHHC010000002">
    <property type="protein sequence ID" value="MDN3920400.1"/>
    <property type="molecule type" value="Genomic_DNA"/>
</dbReference>
<organism evidence="1 2">
    <name type="scientific">Roseateles violae</name>
    <dbReference type="NCBI Taxonomy" id="3058042"/>
    <lineage>
        <taxon>Bacteria</taxon>
        <taxon>Pseudomonadati</taxon>
        <taxon>Pseudomonadota</taxon>
        <taxon>Betaproteobacteria</taxon>
        <taxon>Burkholderiales</taxon>
        <taxon>Sphaerotilaceae</taxon>
        <taxon>Roseateles</taxon>
    </lineage>
</organism>
<evidence type="ECO:0000313" key="2">
    <source>
        <dbReference type="Proteomes" id="UP001228044"/>
    </source>
</evidence>
<proteinExistence type="predicted"/>
<evidence type="ECO:0000313" key="1">
    <source>
        <dbReference type="EMBL" id="MDN3920400.1"/>
    </source>
</evidence>
<name>A0ABT8DTP5_9BURK</name>
<accession>A0ABT8DTP5</accession>
<dbReference type="RefSeq" id="WP_290358700.1">
    <property type="nucleotide sequence ID" value="NZ_JAUHHC010000002.1"/>
</dbReference>